<dbReference type="AlphaFoldDB" id="A0AAN0JBM9"/>
<feature type="compositionally biased region" description="Polar residues" evidence="4">
    <location>
        <begin position="109"/>
        <end position="133"/>
    </location>
</feature>
<dbReference type="EnsemblMetazoa" id="XM_019998592.1">
    <property type="protein sequence ID" value="XP_019854151.1"/>
    <property type="gene ID" value="LOC109583303"/>
</dbReference>
<reference evidence="6" key="2">
    <citation type="submission" date="2024-06" db="UniProtKB">
        <authorList>
            <consortium name="EnsemblMetazoa"/>
        </authorList>
    </citation>
    <scope>IDENTIFICATION</scope>
</reference>
<name>A0AAN0JBM9_AMPQE</name>
<dbReference type="GeneID" id="109583303"/>
<evidence type="ECO:0000256" key="3">
    <source>
        <dbReference type="SAM" id="Coils"/>
    </source>
</evidence>
<feature type="compositionally biased region" description="Basic and acidic residues" evidence="4">
    <location>
        <begin position="206"/>
        <end position="221"/>
    </location>
</feature>
<evidence type="ECO:0000256" key="2">
    <source>
        <dbReference type="ARBA" id="ARBA00022829"/>
    </source>
</evidence>
<dbReference type="Pfam" id="PF07557">
    <property type="entry name" value="Shugoshin_C"/>
    <property type="match status" value="1"/>
</dbReference>
<feature type="region of interest" description="Disordered" evidence="4">
    <location>
        <begin position="109"/>
        <end position="137"/>
    </location>
</feature>
<dbReference type="InterPro" id="IPR011515">
    <property type="entry name" value="Shugoshin_C"/>
</dbReference>
<keyword evidence="3" id="KW-0175">Coiled coil</keyword>
<proteinExistence type="inferred from homology"/>
<feature type="compositionally biased region" description="Polar residues" evidence="4">
    <location>
        <begin position="243"/>
        <end position="253"/>
    </location>
</feature>
<protein>
    <recommendedName>
        <fullName evidence="5">Shugoshin C-terminal domain-containing protein</fullName>
    </recommendedName>
</protein>
<feature type="region of interest" description="Disordered" evidence="4">
    <location>
        <begin position="198"/>
        <end position="253"/>
    </location>
</feature>
<dbReference type="GO" id="GO:0045132">
    <property type="term" value="P:meiotic chromosome segregation"/>
    <property type="evidence" value="ECO:0007669"/>
    <property type="project" value="InterPro"/>
</dbReference>
<evidence type="ECO:0000313" key="7">
    <source>
        <dbReference type="Proteomes" id="UP000007879"/>
    </source>
</evidence>
<feature type="compositionally biased region" description="Basic residues" evidence="4">
    <location>
        <begin position="225"/>
        <end position="234"/>
    </location>
</feature>
<evidence type="ECO:0000259" key="5">
    <source>
        <dbReference type="Pfam" id="PF07557"/>
    </source>
</evidence>
<reference evidence="7" key="1">
    <citation type="journal article" date="2010" name="Nature">
        <title>The Amphimedon queenslandica genome and the evolution of animal complexity.</title>
        <authorList>
            <person name="Srivastava M."/>
            <person name="Simakov O."/>
            <person name="Chapman J."/>
            <person name="Fahey B."/>
            <person name="Gauthier M.E."/>
            <person name="Mitros T."/>
            <person name="Richards G.S."/>
            <person name="Conaco C."/>
            <person name="Dacre M."/>
            <person name="Hellsten U."/>
            <person name="Larroux C."/>
            <person name="Putnam N.H."/>
            <person name="Stanke M."/>
            <person name="Adamska M."/>
            <person name="Darling A."/>
            <person name="Degnan S.M."/>
            <person name="Oakley T.H."/>
            <person name="Plachetzki D.C."/>
            <person name="Zhai Y."/>
            <person name="Adamski M."/>
            <person name="Calcino A."/>
            <person name="Cummins S.F."/>
            <person name="Goodstein D.M."/>
            <person name="Harris C."/>
            <person name="Jackson D.J."/>
            <person name="Leys S.P."/>
            <person name="Shu S."/>
            <person name="Woodcroft B.J."/>
            <person name="Vervoort M."/>
            <person name="Kosik K.S."/>
            <person name="Manning G."/>
            <person name="Degnan B.M."/>
            <person name="Rokhsar D.S."/>
        </authorList>
    </citation>
    <scope>NUCLEOTIDE SEQUENCE [LARGE SCALE GENOMIC DNA]</scope>
</reference>
<accession>A0AAN0JBM9</accession>
<feature type="coiled-coil region" evidence="3">
    <location>
        <begin position="8"/>
        <end position="56"/>
    </location>
</feature>
<dbReference type="RefSeq" id="XP_019854151.1">
    <property type="nucleotide sequence ID" value="XM_019998592.1"/>
</dbReference>
<evidence type="ECO:0000313" key="6">
    <source>
        <dbReference type="EnsemblMetazoa" id="XP_019854151.1"/>
    </source>
</evidence>
<sequence>MATRRNQLVALRTKNKELVQALDGSRQENRKLFVQNIELKKERQQLMEQVSSLETRLGQLLPAHKTQESLAKVIHNMEQSLTYARTLLTETPCSSSSSSLSVTPVHIQPSSVHIQPSSSTPVHTQPSSSTPVQETHGVQDMETDLLEFETISVSNSKGCLQSTGIHTLSTDIDNTQENISEISSRPRRACASLVQSYQEPSLSSKMRQDRAPKRTLKRDTPAVHSNKRGKRIRRNDHQAGLSDITNKLSAFKE</sequence>
<evidence type="ECO:0000256" key="1">
    <source>
        <dbReference type="ARBA" id="ARBA00010845"/>
    </source>
</evidence>
<keyword evidence="2" id="KW-0159">Chromosome partition</keyword>
<comment type="similarity">
    <text evidence="1">Belongs to the shugoshin family.</text>
</comment>
<organism evidence="6 7">
    <name type="scientific">Amphimedon queenslandica</name>
    <name type="common">Sponge</name>
    <dbReference type="NCBI Taxonomy" id="400682"/>
    <lineage>
        <taxon>Eukaryota</taxon>
        <taxon>Metazoa</taxon>
        <taxon>Porifera</taxon>
        <taxon>Demospongiae</taxon>
        <taxon>Heteroscleromorpha</taxon>
        <taxon>Haplosclerida</taxon>
        <taxon>Niphatidae</taxon>
        <taxon>Amphimedon</taxon>
    </lineage>
</organism>
<dbReference type="GO" id="GO:0000775">
    <property type="term" value="C:chromosome, centromeric region"/>
    <property type="evidence" value="ECO:0007669"/>
    <property type="project" value="InterPro"/>
</dbReference>
<feature type="domain" description="Shugoshin C-terminal" evidence="5">
    <location>
        <begin position="184"/>
        <end position="207"/>
    </location>
</feature>
<dbReference type="KEGG" id="aqu:109583303"/>
<keyword evidence="7" id="KW-1185">Reference proteome</keyword>
<evidence type="ECO:0000256" key="4">
    <source>
        <dbReference type="SAM" id="MobiDB-lite"/>
    </source>
</evidence>
<dbReference type="Proteomes" id="UP000007879">
    <property type="component" value="Unassembled WGS sequence"/>
</dbReference>
<dbReference type="GO" id="GO:0005634">
    <property type="term" value="C:nucleus"/>
    <property type="evidence" value="ECO:0007669"/>
    <property type="project" value="InterPro"/>
</dbReference>